<evidence type="ECO:0000259" key="6">
    <source>
        <dbReference type="Pfam" id="PF00082"/>
    </source>
</evidence>
<dbReference type="GO" id="GO:0006508">
    <property type="term" value="P:proteolysis"/>
    <property type="evidence" value="ECO:0007669"/>
    <property type="project" value="UniProtKB-KW"/>
</dbReference>
<dbReference type="PROSITE" id="PS00136">
    <property type="entry name" value="SUBTILASE_ASP"/>
    <property type="match status" value="1"/>
</dbReference>
<keyword evidence="2 5" id="KW-0645">Protease</keyword>
<dbReference type="InterPro" id="IPR015500">
    <property type="entry name" value="Peptidase_S8_subtilisin-rel"/>
</dbReference>
<evidence type="ECO:0000256" key="1">
    <source>
        <dbReference type="ARBA" id="ARBA00011073"/>
    </source>
</evidence>
<dbReference type="EMBL" id="SMAL01000002">
    <property type="protein sequence ID" value="TCT16301.1"/>
    <property type="molecule type" value="Genomic_DNA"/>
</dbReference>
<name>A0A4R3MPU3_9FIRM</name>
<evidence type="ECO:0000313" key="8">
    <source>
        <dbReference type="Proteomes" id="UP000294902"/>
    </source>
</evidence>
<dbReference type="GO" id="GO:0004252">
    <property type="term" value="F:serine-type endopeptidase activity"/>
    <property type="evidence" value="ECO:0007669"/>
    <property type="project" value="UniProtKB-UniRule"/>
</dbReference>
<dbReference type="PIRSF" id="PIRSF037894">
    <property type="entry name" value="Subtilisin_rel_CspABC"/>
    <property type="match status" value="1"/>
</dbReference>
<evidence type="ECO:0000313" key="7">
    <source>
        <dbReference type="EMBL" id="TCT16301.1"/>
    </source>
</evidence>
<comment type="caution">
    <text evidence="7">The sequence shown here is derived from an EMBL/GenBank/DDBJ whole genome shotgun (WGS) entry which is preliminary data.</text>
</comment>
<dbReference type="CDD" id="cd07478">
    <property type="entry name" value="Peptidases_S8_CspA-like"/>
    <property type="match status" value="1"/>
</dbReference>
<reference evidence="7 8" key="1">
    <citation type="submission" date="2019-03" db="EMBL/GenBank/DDBJ databases">
        <title>Genomic Encyclopedia of Type Strains, Phase IV (KMG-IV): sequencing the most valuable type-strain genomes for metagenomic binning, comparative biology and taxonomic classification.</title>
        <authorList>
            <person name="Goeker M."/>
        </authorList>
    </citation>
    <scope>NUCLEOTIDE SEQUENCE [LARGE SCALE GENOMIC DNA]</scope>
    <source>
        <strain evidence="7 8">DSM 24629</strain>
    </source>
</reference>
<comment type="similarity">
    <text evidence="1 5">Belongs to the peptidase S8 family.</text>
</comment>
<dbReference type="Proteomes" id="UP000294902">
    <property type="component" value="Unassembled WGS sequence"/>
</dbReference>
<feature type="active site" description="Charge relay system" evidence="5">
    <location>
        <position position="123"/>
    </location>
</feature>
<dbReference type="RefSeq" id="WP_132250595.1">
    <property type="nucleotide sequence ID" value="NZ_SMAL01000002.1"/>
</dbReference>
<dbReference type="InterPro" id="IPR000209">
    <property type="entry name" value="Peptidase_S8/S53_dom"/>
</dbReference>
<organism evidence="7 8">
    <name type="scientific">Natranaerovirga pectinivora</name>
    <dbReference type="NCBI Taxonomy" id="682400"/>
    <lineage>
        <taxon>Bacteria</taxon>
        <taxon>Bacillati</taxon>
        <taxon>Bacillota</taxon>
        <taxon>Clostridia</taxon>
        <taxon>Lachnospirales</taxon>
        <taxon>Natranaerovirgaceae</taxon>
        <taxon>Natranaerovirga</taxon>
    </lineage>
</organism>
<evidence type="ECO:0000256" key="3">
    <source>
        <dbReference type="ARBA" id="ARBA00022801"/>
    </source>
</evidence>
<keyword evidence="8" id="KW-1185">Reference proteome</keyword>
<dbReference type="InterPro" id="IPR034045">
    <property type="entry name" value="Pep_S8_CspA-like"/>
</dbReference>
<dbReference type="InterPro" id="IPR036852">
    <property type="entry name" value="Peptidase_S8/S53_dom_sf"/>
</dbReference>
<evidence type="ECO:0000256" key="5">
    <source>
        <dbReference type="PROSITE-ProRule" id="PRU01240"/>
    </source>
</evidence>
<sequence length="583" mass="65031">MIRKNVKDILTKQFQEMPNTNEVMVSEAYADILIPFTKDLEERLGIYEARHYQFITDKYVLVHIPLDRYYEILFRFQEIDINVIPSVLGPYSIDALDASGVLPFHTHPFVPLRGSGVLIGFVDSGIDYTHPTFLYEDNTTKIVSIWDQTIEGNPPQNFIYGTEYTEEEINRALESENPYDIVPSRDDTGHGTFLAGIAAGRYVIEEGFAGAAPDAEILMVKVKEAKAYLKRDYLIREDAIVYANTDVILGIKYLLNKAVALRRPIVICIGLGTNIGGHDGTAIIEEIIAEVGDVVGVAIIVCAGNEANLGHHYLGVYPQGQRFQDVDIRIAPNEKGITFRLWASAPDIYSVGILSPMGEFISRLSPRIGQREEIKLLLERSRVYVEYQLMDKRTGDQMIVFRIEEPTPGIWTLRVYGDLVVSGNYNIWLPREGWSDPATQFLLPSPSMTVTIPGTNTIPITVGAYNHLDDSLYISSGRGPTRNLMIKPDLVAPGVNIRGPIPNNTYGTRTGTSISTAQVAGAAAILFEWGIVEGRLPQMDTRIIRKLLIRGATRRVGISYPNNEWGFGALNLLNSYELLRGTF</sequence>
<feature type="domain" description="Peptidase S8/S53" evidence="6">
    <location>
        <begin position="114"/>
        <end position="307"/>
    </location>
</feature>
<dbReference type="PANTHER" id="PTHR43806:SF11">
    <property type="entry name" value="CEREVISIN-RELATED"/>
    <property type="match status" value="1"/>
</dbReference>
<dbReference type="Pfam" id="PF00082">
    <property type="entry name" value="Peptidase_S8"/>
    <property type="match status" value="2"/>
</dbReference>
<gene>
    <name evidence="7" type="ORF">EDC18_102318</name>
</gene>
<feature type="domain" description="Peptidase S8/S53" evidence="6">
    <location>
        <begin position="449"/>
        <end position="568"/>
    </location>
</feature>
<dbReference type="PANTHER" id="PTHR43806">
    <property type="entry name" value="PEPTIDASE S8"/>
    <property type="match status" value="1"/>
</dbReference>
<dbReference type="PROSITE" id="PS51892">
    <property type="entry name" value="SUBTILASE"/>
    <property type="match status" value="1"/>
</dbReference>
<dbReference type="InterPro" id="IPR050131">
    <property type="entry name" value="Peptidase_S8_subtilisin-like"/>
</dbReference>
<dbReference type="SUPFAM" id="SSF52743">
    <property type="entry name" value="Subtilisin-like"/>
    <property type="match status" value="1"/>
</dbReference>
<feature type="active site" description="Charge relay system" evidence="5">
    <location>
        <position position="513"/>
    </location>
</feature>
<feature type="active site" description="Charge relay system" evidence="5">
    <location>
        <position position="190"/>
    </location>
</feature>
<dbReference type="InterPro" id="IPR023827">
    <property type="entry name" value="Peptidase_S8_Asp-AS"/>
</dbReference>
<evidence type="ECO:0000256" key="4">
    <source>
        <dbReference type="ARBA" id="ARBA00022825"/>
    </source>
</evidence>
<accession>A0A4R3MPU3</accession>
<protein>
    <submittedName>
        <fullName evidence="7">Subtilase family protein</fullName>
    </submittedName>
</protein>
<evidence type="ECO:0000256" key="2">
    <source>
        <dbReference type="ARBA" id="ARBA00022670"/>
    </source>
</evidence>
<dbReference type="OrthoDB" id="9762689at2"/>
<dbReference type="AlphaFoldDB" id="A0A4R3MPU3"/>
<keyword evidence="3 5" id="KW-0378">Hydrolase</keyword>
<dbReference type="Gene3D" id="3.40.50.200">
    <property type="entry name" value="Peptidase S8/S53 domain"/>
    <property type="match status" value="1"/>
</dbReference>
<dbReference type="Gene3D" id="2.60.120.1290">
    <property type="match status" value="1"/>
</dbReference>
<proteinExistence type="inferred from homology"/>
<dbReference type="InterPro" id="IPR017310">
    <property type="entry name" value="Pept_S8A_subtilisin_clostridia"/>
</dbReference>
<keyword evidence="4 5" id="KW-0720">Serine protease</keyword>
<dbReference type="PRINTS" id="PR00723">
    <property type="entry name" value="SUBTILISIN"/>
</dbReference>